<dbReference type="InterPro" id="IPR003788">
    <property type="entry name" value="NDUFAF7"/>
</dbReference>
<dbReference type="Gene3D" id="3.40.50.12710">
    <property type="match status" value="1"/>
</dbReference>
<reference evidence="3" key="1">
    <citation type="journal article" date="2015" name="Int. J. Syst. Evol. Microbiol.">
        <title>Rhizobium alvei sp. nov., isolated from a freshwater river.</title>
        <authorList>
            <person name="Sheu S.Y."/>
            <person name="Huang H.W."/>
            <person name="Young C.C."/>
            <person name="Chen W.M."/>
        </authorList>
    </citation>
    <scope>NUCLEOTIDE SEQUENCE</scope>
    <source>
        <strain evidence="3">TNR-22</strain>
    </source>
</reference>
<proteinExistence type="predicted"/>
<protein>
    <submittedName>
        <fullName evidence="3">Class I SAM-dependent methyltransferase</fullName>
    </submittedName>
</protein>
<keyword evidence="2" id="KW-0808">Transferase</keyword>
<keyword evidence="4" id="KW-1185">Reference proteome</keyword>
<dbReference type="PANTHER" id="PTHR12049:SF7">
    <property type="entry name" value="PROTEIN ARGININE METHYLTRANSFERASE NDUFAF7, MITOCHONDRIAL"/>
    <property type="match status" value="1"/>
</dbReference>
<keyword evidence="1 3" id="KW-0489">Methyltransferase</keyword>
<evidence type="ECO:0000256" key="1">
    <source>
        <dbReference type="ARBA" id="ARBA00022603"/>
    </source>
</evidence>
<evidence type="ECO:0000256" key="2">
    <source>
        <dbReference type="ARBA" id="ARBA00022679"/>
    </source>
</evidence>
<dbReference type="GO" id="GO:0032259">
    <property type="term" value="P:methylation"/>
    <property type="evidence" value="ECO:0007669"/>
    <property type="project" value="UniProtKB-KW"/>
</dbReference>
<evidence type="ECO:0000313" key="4">
    <source>
        <dbReference type="Proteomes" id="UP001174932"/>
    </source>
</evidence>
<accession>A0ABT8YLM3</accession>
<gene>
    <name evidence="3" type="ORF">Q4481_09590</name>
</gene>
<dbReference type="RefSeq" id="WP_304376136.1">
    <property type="nucleotide sequence ID" value="NZ_JAUOZU010000007.1"/>
</dbReference>
<dbReference type="Proteomes" id="UP001174932">
    <property type="component" value="Unassembled WGS sequence"/>
</dbReference>
<dbReference type="SUPFAM" id="SSF53335">
    <property type="entry name" value="S-adenosyl-L-methionine-dependent methyltransferases"/>
    <property type="match status" value="1"/>
</dbReference>
<dbReference type="EMBL" id="JAUOZU010000007">
    <property type="protein sequence ID" value="MDO6964209.1"/>
    <property type="molecule type" value="Genomic_DNA"/>
</dbReference>
<dbReference type="InterPro" id="IPR029063">
    <property type="entry name" value="SAM-dependent_MTases_sf"/>
</dbReference>
<dbReference type="Pfam" id="PF02636">
    <property type="entry name" value="Methyltransf_28"/>
    <property type="match status" value="1"/>
</dbReference>
<evidence type="ECO:0000313" key="3">
    <source>
        <dbReference type="EMBL" id="MDO6964209.1"/>
    </source>
</evidence>
<name>A0ABT8YLM3_9HYPH</name>
<reference evidence="3" key="2">
    <citation type="submission" date="2023-07" db="EMBL/GenBank/DDBJ databases">
        <authorList>
            <person name="Shen H."/>
        </authorList>
    </citation>
    <scope>NUCLEOTIDE SEQUENCE</scope>
    <source>
        <strain evidence="3">TNR-22</strain>
    </source>
</reference>
<dbReference type="InterPro" id="IPR038375">
    <property type="entry name" value="NDUFAF7_sf"/>
</dbReference>
<comment type="caution">
    <text evidence="3">The sequence shown here is derived from an EMBL/GenBank/DDBJ whole genome shotgun (WGS) entry which is preliminary data.</text>
</comment>
<dbReference type="PANTHER" id="PTHR12049">
    <property type="entry name" value="PROTEIN ARGININE METHYLTRANSFERASE NDUFAF7, MITOCHONDRIAL"/>
    <property type="match status" value="1"/>
</dbReference>
<sequence>MSEATRNEIGAQETPLATRIKALIRTNGPIGITDYFALCLADPDHGYYKTRDPFGRGGDFVTAPEISQLFGEMIGVYLVHAWQQHLKPKRDVRIAEIGPGRGTMMADILRTIARLAPELLEIASVHLVETSPRLRQIQSETLANHAGRVTWHDSFDELPNGFLLLVANEFFDAVPIRQFVKLGATFRERFVGLDEADRLTFAVGAAGIDPSYLPENWRHMPDGTVFEVAPARLAIMQMIADRLFNSGGSALFIDYGHLQTGFGDTLQAVYRHEFDPPLAHPGEADLTSHVDFQSLAEIALARSIHVNGAMSQGEFLIALGIAERAGRLGQGKDAERQEAIRHDVMRLVSPDNGGMGELFKVLSVSSPAVKLQPFES</sequence>
<organism evidence="3 4">
    <name type="scientific">Rhizobium alvei</name>
    <dbReference type="NCBI Taxonomy" id="1132659"/>
    <lineage>
        <taxon>Bacteria</taxon>
        <taxon>Pseudomonadati</taxon>
        <taxon>Pseudomonadota</taxon>
        <taxon>Alphaproteobacteria</taxon>
        <taxon>Hyphomicrobiales</taxon>
        <taxon>Rhizobiaceae</taxon>
        <taxon>Rhizobium/Agrobacterium group</taxon>
        <taxon>Rhizobium</taxon>
    </lineage>
</organism>
<dbReference type="GO" id="GO:0008168">
    <property type="term" value="F:methyltransferase activity"/>
    <property type="evidence" value="ECO:0007669"/>
    <property type="project" value="UniProtKB-KW"/>
</dbReference>